<feature type="transmembrane region" description="Helical" evidence="8">
    <location>
        <begin position="141"/>
        <end position="160"/>
    </location>
</feature>
<keyword evidence="10" id="KW-1185">Reference proteome</keyword>
<organism evidence="9 10">
    <name type="scientific">Coraliomargarita akajimensis (strain DSM 45221 / IAM 15411 / JCM 23193 / KCTC 12865 / 04OKA010-24)</name>
    <dbReference type="NCBI Taxonomy" id="583355"/>
    <lineage>
        <taxon>Bacteria</taxon>
        <taxon>Pseudomonadati</taxon>
        <taxon>Verrucomicrobiota</taxon>
        <taxon>Opitutia</taxon>
        <taxon>Puniceicoccales</taxon>
        <taxon>Coraliomargaritaceae</taxon>
        <taxon>Coraliomargarita</taxon>
    </lineage>
</organism>
<feature type="binding site" evidence="7">
    <location>
        <position position="158"/>
    </location>
    <ligand>
        <name>Mg(2+)</name>
        <dbReference type="ChEBI" id="CHEBI:18420"/>
    </ligand>
</feature>
<dbReference type="InterPro" id="IPR018480">
    <property type="entry name" value="PNAcMuramoyl-5peptid_Trfase_CS"/>
</dbReference>
<dbReference type="KEGG" id="caa:Caka_1995"/>
<dbReference type="RefSeq" id="WP_013043735.1">
    <property type="nucleotide sequence ID" value="NC_014008.1"/>
</dbReference>
<evidence type="ECO:0000313" key="9">
    <source>
        <dbReference type="EMBL" id="ADE55013.1"/>
    </source>
</evidence>
<dbReference type="GO" id="GO:0046872">
    <property type="term" value="F:metal ion binding"/>
    <property type="evidence" value="ECO:0007669"/>
    <property type="project" value="UniProtKB-KW"/>
</dbReference>
<dbReference type="HOGENOM" id="CLU_541546_0_0_0"/>
<keyword evidence="2" id="KW-1003">Cell membrane</keyword>
<evidence type="ECO:0000256" key="8">
    <source>
        <dbReference type="SAM" id="Phobius"/>
    </source>
</evidence>
<comment type="subcellular location">
    <subcellularLocation>
        <location evidence="1">Cell membrane</location>
        <topology evidence="1">Multi-pass membrane protein</topology>
    </subcellularLocation>
</comment>
<evidence type="ECO:0000256" key="6">
    <source>
        <dbReference type="ARBA" id="ARBA00023136"/>
    </source>
</evidence>
<feature type="transmembrane region" description="Helical" evidence="8">
    <location>
        <begin position="76"/>
        <end position="95"/>
    </location>
</feature>
<dbReference type="OrthoDB" id="9783652at2"/>
<feature type="transmembrane region" description="Helical" evidence="8">
    <location>
        <begin position="240"/>
        <end position="264"/>
    </location>
</feature>
<feature type="transmembrane region" description="Helical" evidence="8">
    <location>
        <begin position="166"/>
        <end position="183"/>
    </location>
</feature>
<dbReference type="GO" id="GO:0071555">
    <property type="term" value="P:cell wall organization"/>
    <property type="evidence" value="ECO:0007669"/>
    <property type="project" value="TreeGrafter"/>
</dbReference>
<dbReference type="GO" id="GO:0016780">
    <property type="term" value="F:phosphotransferase activity, for other substituted phosphate groups"/>
    <property type="evidence" value="ECO:0007669"/>
    <property type="project" value="InterPro"/>
</dbReference>
<keyword evidence="7" id="KW-0460">Magnesium</keyword>
<dbReference type="GO" id="GO:0009103">
    <property type="term" value="P:lipopolysaccharide biosynthetic process"/>
    <property type="evidence" value="ECO:0007669"/>
    <property type="project" value="TreeGrafter"/>
</dbReference>
<evidence type="ECO:0000256" key="7">
    <source>
        <dbReference type="PIRSR" id="PIRSR600715-1"/>
    </source>
</evidence>
<keyword evidence="5 8" id="KW-1133">Transmembrane helix</keyword>
<gene>
    <name evidence="9" type="ordered locus">Caka_1995</name>
</gene>
<comment type="cofactor">
    <cofactor evidence="7">
        <name>Mg(2+)</name>
        <dbReference type="ChEBI" id="CHEBI:18420"/>
    </cofactor>
</comment>
<dbReference type="PROSITE" id="PS01348">
    <property type="entry name" value="MRAY_2"/>
    <property type="match status" value="1"/>
</dbReference>
<evidence type="ECO:0000256" key="1">
    <source>
        <dbReference type="ARBA" id="ARBA00004651"/>
    </source>
</evidence>
<keyword evidence="4 8" id="KW-0812">Transmembrane</keyword>
<dbReference type="Proteomes" id="UP000000925">
    <property type="component" value="Chromosome"/>
</dbReference>
<dbReference type="CDD" id="cd06853">
    <property type="entry name" value="GT_WecA_like"/>
    <property type="match status" value="1"/>
</dbReference>
<keyword evidence="6 8" id="KW-0472">Membrane</keyword>
<sequence length="503" mass="55577">MLFPILFFLLLGCFTSWLVIHFLLSIGFAQGNTAQPQHHHTHTGVIPRIGGVGLVFGFAVTYLLSFFLLDSQDNKSIVHYGVFVGGVGAFLLGFIDDLKPLGAKLKLLVQIAIGVLAYFCSLSIERLGLPFLQYSVELGPLALPVTVLWFVAIMNLINLIDGLDGLAGGVGLMLMVLLAYLGFTKAAAFPTILALGMSGAILGFLFHNFPPAKVYMGDSGAYMIGYVIAALSLSNSEKGAVAAALIAPILALALPIVDVGFALFRRGIKGLPLFRPDKEHIHHRLLRTGLSRRNTVLVLYGISLFALVGGLLMFANQGRFLPIFFGFAFVIILFALKGNNISAATIRASLDESFQMRQDTKNALFLKDWFIAEVDRCDTGQHLWSDFHFVLKKMGFCKARLVLGDEERSFFVPGTCHEYESELRHLVHEFRGEVPTSLELWGEQNNFSEQQFALVCDIAAEAWGNAAVRWQELNQAPLDMYAVAKEVESYRAQKVRNLYRPTY</sequence>
<evidence type="ECO:0000256" key="3">
    <source>
        <dbReference type="ARBA" id="ARBA00022679"/>
    </source>
</evidence>
<feature type="transmembrane region" description="Helical" evidence="8">
    <location>
        <begin position="320"/>
        <end position="336"/>
    </location>
</feature>
<dbReference type="PANTHER" id="PTHR22926:SF3">
    <property type="entry name" value="UNDECAPRENYL-PHOSPHATE ALPHA-N-ACETYLGLUCOSAMINYL 1-PHOSPHATE TRANSFERASE"/>
    <property type="match status" value="1"/>
</dbReference>
<feature type="binding site" evidence="7">
    <location>
        <position position="218"/>
    </location>
    <ligand>
        <name>Mg(2+)</name>
        <dbReference type="ChEBI" id="CHEBI:18420"/>
    </ligand>
</feature>
<feature type="transmembrane region" description="Helical" evidence="8">
    <location>
        <begin position="45"/>
        <end position="69"/>
    </location>
</feature>
<feature type="transmembrane region" description="Helical" evidence="8">
    <location>
        <begin position="294"/>
        <end position="314"/>
    </location>
</feature>
<dbReference type="EMBL" id="CP001998">
    <property type="protein sequence ID" value="ADE55013.1"/>
    <property type="molecule type" value="Genomic_DNA"/>
</dbReference>
<dbReference type="eggNOG" id="COG0472">
    <property type="taxonomic scope" value="Bacteria"/>
</dbReference>
<feature type="transmembrane region" description="Helical" evidence="8">
    <location>
        <begin position="107"/>
        <end position="129"/>
    </location>
</feature>
<dbReference type="GO" id="GO:0005886">
    <property type="term" value="C:plasma membrane"/>
    <property type="evidence" value="ECO:0007669"/>
    <property type="project" value="UniProtKB-SubCell"/>
</dbReference>
<feature type="transmembrane region" description="Helical" evidence="8">
    <location>
        <begin position="190"/>
        <end position="209"/>
    </location>
</feature>
<dbReference type="GO" id="GO:0044038">
    <property type="term" value="P:cell wall macromolecule biosynthetic process"/>
    <property type="evidence" value="ECO:0007669"/>
    <property type="project" value="TreeGrafter"/>
</dbReference>
<evidence type="ECO:0000256" key="2">
    <source>
        <dbReference type="ARBA" id="ARBA00022475"/>
    </source>
</evidence>
<dbReference type="PANTHER" id="PTHR22926">
    <property type="entry name" value="PHOSPHO-N-ACETYLMURAMOYL-PENTAPEPTIDE-TRANSFERASE"/>
    <property type="match status" value="1"/>
</dbReference>
<name>D5EKV6_CORAD</name>
<evidence type="ECO:0000313" key="10">
    <source>
        <dbReference type="Proteomes" id="UP000000925"/>
    </source>
</evidence>
<accession>D5EKV6</accession>
<dbReference type="AlphaFoldDB" id="D5EKV6"/>
<keyword evidence="3 9" id="KW-0808">Transferase</keyword>
<reference evidence="9 10" key="1">
    <citation type="journal article" date="2010" name="Stand. Genomic Sci.">
        <title>Complete genome sequence of Coraliomargarita akajimensis type strain (04OKA010-24).</title>
        <authorList>
            <person name="Mavromatis K."/>
            <person name="Abt B."/>
            <person name="Brambilla E."/>
            <person name="Lapidus A."/>
            <person name="Copeland A."/>
            <person name="Deshpande S."/>
            <person name="Nolan M."/>
            <person name="Lucas S."/>
            <person name="Tice H."/>
            <person name="Cheng J.F."/>
            <person name="Han C."/>
            <person name="Detter J.C."/>
            <person name="Woyke T."/>
            <person name="Goodwin L."/>
            <person name="Pitluck S."/>
            <person name="Held B."/>
            <person name="Brettin T."/>
            <person name="Tapia R."/>
            <person name="Ivanova N."/>
            <person name="Mikhailova N."/>
            <person name="Pati A."/>
            <person name="Liolios K."/>
            <person name="Chen A."/>
            <person name="Palaniappan K."/>
            <person name="Land M."/>
            <person name="Hauser L."/>
            <person name="Chang Y.J."/>
            <person name="Jeffries C.D."/>
            <person name="Rohde M."/>
            <person name="Goker M."/>
            <person name="Bristow J."/>
            <person name="Eisen J.A."/>
            <person name="Markowitz V."/>
            <person name="Hugenholtz P."/>
            <person name="Klenk H.P."/>
            <person name="Kyrpides N.C."/>
        </authorList>
    </citation>
    <scope>NUCLEOTIDE SEQUENCE [LARGE SCALE GENOMIC DNA]</scope>
    <source>
        <strain evidence="10">DSM 45221 / IAM 15411 / JCM 23193 / KCTC 12865</strain>
    </source>
</reference>
<evidence type="ECO:0000256" key="4">
    <source>
        <dbReference type="ARBA" id="ARBA00022692"/>
    </source>
</evidence>
<proteinExistence type="predicted"/>
<keyword evidence="7" id="KW-0479">Metal-binding</keyword>
<dbReference type="InterPro" id="IPR000715">
    <property type="entry name" value="Glycosyl_transferase_4"/>
</dbReference>
<protein>
    <submittedName>
        <fullName evidence="9">Glycosyl transferase, family 4, conserved region</fullName>
    </submittedName>
</protein>
<dbReference type="STRING" id="583355.Caka_1995"/>
<dbReference type="Pfam" id="PF00953">
    <property type="entry name" value="Glycos_transf_4"/>
    <property type="match status" value="1"/>
</dbReference>
<evidence type="ECO:0000256" key="5">
    <source>
        <dbReference type="ARBA" id="ARBA00022989"/>
    </source>
</evidence>